<keyword evidence="3" id="KW-1185">Reference proteome</keyword>
<proteinExistence type="predicted"/>
<dbReference type="RefSeq" id="WP_090867542.1">
    <property type="nucleotide sequence ID" value="NZ_FNYE01000013.1"/>
</dbReference>
<feature type="transmembrane region" description="Helical" evidence="1">
    <location>
        <begin position="91"/>
        <end position="111"/>
    </location>
</feature>
<dbReference type="Gene3D" id="1.20.1300.10">
    <property type="entry name" value="Fumarate reductase/succinate dehydrogenase, transmembrane subunit"/>
    <property type="match status" value="1"/>
</dbReference>
<reference evidence="3" key="1">
    <citation type="submission" date="2016-10" db="EMBL/GenBank/DDBJ databases">
        <authorList>
            <person name="Varghese N."/>
            <person name="Submissions S."/>
        </authorList>
    </citation>
    <scope>NUCLEOTIDE SEQUENCE [LARGE SCALE GENOMIC DNA]</scope>
    <source>
        <strain evidence="3">LMG 26031</strain>
    </source>
</reference>
<dbReference type="SUPFAM" id="SSF81343">
    <property type="entry name" value="Fumarate reductase respiratory complex transmembrane subunits"/>
    <property type="match status" value="1"/>
</dbReference>
<evidence type="ECO:0000313" key="2">
    <source>
        <dbReference type="EMBL" id="SEJ58235.1"/>
    </source>
</evidence>
<gene>
    <name evidence="2" type="ORF">SAMN05192539_1013133</name>
</gene>
<keyword evidence="1" id="KW-0472">Membrane</keyword>
<dbReference type="GO" id="GO:0016020">
    <property type="term" value="C:membrane"/>
    <property type="evidence" value="ECO:0007669"/>
    <property type="project" value="InterPro"/>
</dbReference>
<dbReference type="EMBL" id="FNYE01000013">
    <property type="protein sequence ID" value="SEJ58235.1"/>
    <property type="molecule type" value="Genomic_DNA"/>
</dbReference>
<dbReference type="AlphaFoldDB" id="A0A1H7AB43"/>
<name>A0A1H7AB43_9BURK</name>
<dbReference type="InterPro" id="IPR034804">
    <property type="entry name" value="SQR/QFR_C/D"/>
</dbReference>
<keyword evidence="1" id="KW-1133">Transmembrane helix</keyword>
<dbReference type="STRING" id="667676.SAMN05192539_1013133"/>
<accession>A0A1H7AB43</accession>
<dbReference type="OrthoDB" id="8779376at2"/>
<organism evidence="2 3">
    <name type="scientific">Paraburkholderia diazotrophica</name>
    <dbReference type="NCBI Taxonomy" id="667676"/>
    <lineage>
        <taxon>Bacteria</taxon>
        <taxon>Pseudomonadati</taxon>
        <taxon>Pseudomonadota</taxon>
        <taxon>Betaproteobacteria</taxon>
        <taxon>Burkholderiales</taxon>
        <taxon>Burkholderiaceae</taxon>
        <taxon>Paraburkholderia</taxon>
    </lineage>
</organism>
<dbReference type="Proteomes" id="UP000198866">
    <property type="component" value="Unassembled WGS sequence"/>
</dbReference>
<feature type="transmembrane region" description="Helical" evidence="1">
    <location>
        <begin position="20"/>
        <end position="39"/>
    </location>
</feature>
<evidence type="ECO:0000256" key="1">
    <source>
        <dbReference type="SAM" id="Phobius"/>
    </source>
</evidence>
<sequence>MNAMSLKTQARLWYWQRMSATVLACCVLVHIAVIVYAVHQGLSATAILGRTQGNWFFGAFYTLFVIACAIHVPIGLLRIAEEWLQWRGKSAVAASVAISALLAFMGLRAVYGVVA</sequence>
<protein>
    <submittedName>
        <fullName evidence="2">Fumarate reductase subunit C</fullName>
    </submittedName>
</protein>
<keyword evidence="1" id="KW-0812">Transmembrane</keyword>
<feature type="transmembrane region" description="Helical" evidence="1">
    <location>
        <begin position="59"/>
        <end position="79"/>
    </location>
</feature>
<evidence type="ECO:0000313" key="3">
    <source>
        <dbReference type="Proteomes" id="UP000198866"/>
    </source>
</evidence>